<dbReference type="AlphaFoldDB" id="A0A6C0RJ38"/>
<dbReference type="Gene3D" id="2.170.130.10">
    <property type="entry name" value="TonB-dependent receptor, plug domain"/>
    <property type="match status" value="1"/>
</dbReference>
<protein>
    <submittedName>
        <fullName evidence="6">TonB-dependent receptor</fullName>
    </submittedName>
</protein>
<comment type="subcellular location">
    <subcellularLocation>
        <location evidence="1">Cell outer membrane</location>
        <topology evidence="1">Multi-pass membrane protein</topology>
    </subcellularLocation>
</comment>
<evidence type="ECO:0000259" key="5">
    <source>
        <dbReference type="Pfam" id="PF07715"/>
    </source>
</evidence>
<dbReference type="InterPro" id="IPR023997">
    <property type="entry name" value="TonB-dep_OMP_SusC/RagA_CS"/>
</dbReference>
<dbReference type="SUPFAM" id="SSF49464">
    <property type="entry name" value="Carboxypeptidase regulatory domain-like"/>
    <property type="match status" value="1"/>
</dbReference>
<keyword evidence="1" id="KW-0813">Transport</keyword>
<reference evidence="6 7" key="1">
    <citation type="submission" date="2020-02" db="EMBL/GenBank/DDBJ databases">
        <title>Genome sequencing for Draconibacterium sp. strain M1.</title>
        <authorList>
            <person name="Park S.-J."/>
        </authorList>
    </citation>
    <scope>NUCLEOTIDE SEQUENCE [LARGE SCALE GENOMIC DNA]</scope>
    <source>
        <strain evidence="6 7">M1</strain>
    </source>
</reference>
<keyword evidence="2" id="KW-0798">TonB box</keyword>
<keyword evidence="1" id="KW-1134">Transmembrane beta strand</keyword>
<accession>A0A6C0RJ38</accession>
<proteinExistence type="inferred from homology"/>
<dbReference type="NCBIfam" id="TIGR04056">
    <property type="entry name" value="OMP_RagA_SusC"/>
    <property type="match status" value="1"/>
</dbReference>
<dbReference type="Proteomes" id="UP000474630">
    <property type="component" value="Chromosome"/>
</dbReference>
<evidence type="ECO:0000256" key="3">
    <source>
        <dbReference type="SAM" id="SignalP"/>
    </source>
</evidence>
<keyword evidence="1" id="KW-0812">Transmembrane</keyword>
<dbReference type="Pfam" id="PF13715">
    <property type="entry name" value="CarbopepD_reg_2"/>
    <property type="match status" value="1"/>
</dbReference>
<keyword evidence="1 2" id="KW-0472">Membrane</keyword>
<name>A0A6C0RJ38_9BACT</name>
<keyword evidence="3" id="KW-0732">Signal</keyword>
<keyword evidence="6" id="KW-0675">Receptor</keyword>
<evidence type="ECO:0000313" key="6">
    <source>
        <dbReference type="EMBL" id="QIA09892.1"/>
    </source>
</evidence>
<dbReference type="InterPro" id="IPR008969">
    <property type="entry name" value="CarboxyPept-like_regulatory"/>
</dbReference>
<evidence type="ECO:0000256" key="1">
    <source>
        <dbReference type="PROSITE-ProRule" id="PRU01360"/>
    </source>
</evidence>
<gene>
    <name evidence="6" type="ORF">G0Q07_02035</name>
</gene>
<keyword evidence="7" id="KW-1185">Reference proteome</keyword>
<feature type="chain" id="PRO_5025513951" evidence="3">
    <location>
        <begin position="22"/>
        <end position="1076"/>
    </location>
</feature>
<evidence type="ECO:0000259" key="4">
    <source>
        <dbReference type="Pfam" id="PF00593"/>
    </source>
</evidence>
<dbReference type="Pfam" id="PF00593">
    <property type="entry name" value="TonB_dep_Rec_b-barrel"/>
    <property type="match status" value="1"/>
</dbReference>
<dbReference type="NCBIfam" id="TIGR04057">
    <property type="entry name" value="SusC_RagA_signa"/>
    <property type="match status" value="1"/>
</dbReference>
<feature type="domain" description="TonB-dependent receptor plug" evidence="5">
    <location>
        <begin position="205"/>
        <end position="311"/>
    </location>
</feature>
<dbReference type="Pfam" id="PF07715">
    <property type="entry name" value="Plug"/>
    <property type="match status" value="1"/>
</dbReference>
<dbReference type="SUPFAM" id="SSF56935">
    <property type="entry name" value="Porins"/>
    <property type="match status" value="1"/>
</dbReference>
<comment type="similarity">
    <text evidence="1 2">Belongs to the TonB-dependent receptor family.</text>
</comment>
<evidence type="ECO:0000313" key="7">
    <source>
        <dbReference type="Proteomes" id="UP000474630"/>
    </source>
</evidence>
<dbReference type="KEGG" id="drc:G0Q07_02035"/>
<dbReference type="Gene3D" id="2.60.40.1120">
    <property type="entry name" value="Carboxypeptidase-like, regulatory domain"/>
    <property type="match status" value="1"/>
</dbReference>
<dbReference type="EMBL" id="CP048409">
    <property type="protein sequence ID" value="QIA09892.1"/>
    <property type="molecule type" value="Genomic_DNA"/>
</dbReference>
<dbReference type="InterPro" id="IPR000531">
    <property type="entry name" value="Beta-barrel_TonB"/>
</dbReference>
<feature type="signal peptide" evidence="3">
    <location>
        <begin position="1"/>
        <end position="21"/>
    </location>
</feature>
<dbReference type="GO" id="GO:0009279">
    <property type="term" value="C:cell outer membrane"/>
    <property type="evidence" value="ECO:0007669"/>
    <property type="project" value="UniProtKB-SubCell"/>
</dbReference>
<dbReference type="InterPro" id="IPR012910">
    <property type="entry name" value="Plug_dom"/>
</dbReference>
<keyword evidence="1" id="KW-0998">Cell outer membrane</keyword>
<evidence type="ECO:0000256" key="2">
    <source>
        <dbReference type="RuleBase" id="RU003357"/>
    </source>
</evidence>
<sequence>MKLTCTFLLVGLIAVSASTYSQNTRLDVSLKNNTFVELFKQIEEKSEFYFFFKNEDLQELSEVSVSKKDATINEILDDVLEGTDMTYEVVDRYIIVRKGGDSFSRSDAEAVQPNRITGKVVDEFGDPMPGVTVVIKGTARGTVTDVNGAYSLEVPSPDAILQYSFVGMRTQEIAVGDQSTIDVTLIVDAIGIEEVVAIGYGTVKKADVTSAVSSVKSEDFVKGSVKDVGQLIQGKVAGLTITSSSGDPLAGTSITLRGNTTLFGTSSSPLVLIDGVPGDFNAVAPEDIESIDVLKDGSAAAIYGTRGTNGVILITTKRASGEYDGNVEYTAYISTQQITQKAEMLTAADYRRQIADGIRDASDDLGATTDWIDEITQTPLSQVHNLTFRGGNSKTNYLASINYNDTEGIFLKTGKKTFTARTDINHSMFDDLIKFNLGILSRNIYHDNVASTNYTYRQAKIYNPTAPITTPDGTWYENPGAFNYDNPVARIKESNGENRSQWSRLNGTVIVNPFEGLTLKGLFSYSKYNSRGSYYETKNHISTVRNGLNGYASNSSVESIDRLVELTAEYLKIIGEHRFTVLGGYSYQDNDWHDLLMTNQDFPTDLFGADQIQLGTGILEGGTSSGIRSRRTKTNLIGFFGRLNYNYKNRYLLMASLRHEAASQLFGTEEPWGTFPSVSVGWRISEESFMENVSFVDDLKFRAGYGVTGTQPSSLFLGVATIGYSGSVYSNGQWMQTLAPTRNPNPYLRWEEKKETNLGVDFVLAESRVSGSVDVYKRTIDGLLYDFTVPVPPNLVSTTRANVGKMENKGLEVLVNVVPVRTRDFEWVSSFNFSTNSNKLVSLSNDLYQATQEYFTTGGTGEPIQTFTHRVDIGDEIGNFYGFKVIDVDEDGKWIYEDAEGNAVPLDEFSRAFEDKHVLGNGLPKFYAGWNNNFRYKNFDLGVTMRGAFGYQILNFERMYLENTMSVQYNRLQSAYDPIFGKAVLSDEMDLEYNSYYIEDGDYWKIDNVTLGYTFDLDNEYIKGARVYVSSLNTFTFTGYKGVDPEVSRGGLSPGNDGRDKYPTTRTFTLGVNVNF</sequence>
<dbReference type="InterPro" id="IPR039426">
    <property type="entry name" value="TonB-dep_rcpt-like"/>
</dbReference>
<dbReference type="InterPro" id="IPR037066">
    <property type="entry name" value="Plug_dom_sf"/>
</dbReference>
<feature type="domain" description="TonB-dependent receptor-like beta-barrel" evidence="4">
    <location>
        <begin position="445"/>
        <end position="839"/>
    </location>
</feature>
<dbReference type="PROSITE" id="PS52016">
    <property type="entry name" value="TONB_DEPENDENT_REC_3"/>
    <property type="match status" value="1"/>
</dbReference>
<organism evidence="6 7">
    <name type="scientific">Draconibacterium halophilum</name>
    <dbReference type="NCBI Taxonomy" id="2706887"/>
    <lineage>
        <taxon>Bacteria</taxon>
        <taxon>Pseudomonadati</taxon>
        <taxon>Bacteroidota</taxon>
        <taxon>Bacteroidia</taxon>
        <taxon>Marinilabiliales</taxon>
        <taxon>Prolixibacteraceae</taxon>
        <taxon>Draconibacterium</taxon>
    </lineage>
</organism>
<dbReference type="InterPro" id="IPR023996">
    <property type="entry name" value="TonB-dep_OMP_SusC/RagA"/>
</dbReference>
<dbReference type="FunFam" id="2.60.40.1120:FF:000003">
    <property type="entry name" value="Outer membrane protein Omp121"/>
    <property type="match status" value="1"/>
</dbReference>